<keyword evidence="2" id="KW-1133">Transmembrane helix</keyword>
<dbReference type="GO" id="GO:0016491">
    <property type="term" value="F:oxidoreductase activity"/>
    <property type="evidence" value="ECO:0007669"/>
    <property type="project" value="UniProtKB-KW"/>
</dbReference>
<proteinExistence type="predicted"/>
<feature type="compositionally biased region" description="Basic and acidic residues" evidence="1">
    <location>
        <begin position="12"/>
        <end position="22"/>
    </location>
</feature>
<accession>A0A376F4N6</accession>
<name>A0A376F4N6_ENTAS</name>
<evidence type="ECO:0000313" key="3">
    <source>
        <dbReference type="EMBL" id="STD18121.1"/>
    </source>
</evidence>
<sequence length="71" mass="7680">MATDTLAHSTAHAHEHAHHDTGPTKVFGFWIYLMSDCILFCCLFATYAVLVNGTAGGPAGKDIFELPFVLV</sequence>
<keyword evidence="2" id="KW-0472">Membrane</keyword>
<reference evidence="3 4" key="1">
    <citation type="submission" date="2018-06" db="EMBL/GenBank/DDBJ databases">
        <authorList>
            <consortium name="Pathogen Informatics"/>
            <person name="Doyle S."/>
        </authorList>
    </citation>
    <scope>NUCLEOTIDE SEQUENCE [LARGE SCALE GENOMIC DNA]</scope>
    <source>
        <strain evidence="3 4">NCTC12123</strain>
    </source>
</reference>
<feature type="transmembrane region" description="Helical" evidence="2">
    <location>
        <begin position="29"/>
        <end position="51"/>
    </location>
</feature>
<dbReference type="InterPro" id="IPR035973">
    <property type="entry name" value="Cyt_c_oxidase_su3-like_sf"/>
</dbReference>
<evidence type="ECO:0000313" key="4">
    <source>
        <dbReference type="Proteomes" id="UP000255163"/>
    </source>
</evidence>
<evidence type="ECO:0000256" key="2">
    <source>
        <dbReference type="SAM" id="Phobius"/>
    </source>
</evidence>
<gene>
    <name evidence="3" type="primary">cyoC_3</name>
    <name evidence="3" type="ORF">NCTC12123_00283</name>
</gene>
<dbReference type="GO" id="GO:0016020">
    <property type="term" value="C:membrane"/>
    <property type="evidence" value="ECO:0007669"/>
    <property type="project" value="InterPro"/>
</dbReference>
<dbReference type="Gene3D" id="1.20.120.80">
    <property type="entry name" value="Cytochrome c oxidase, subunit III, four-helix bundle"/>
    <property type="match status" value="1"/>
</dbReference>
<feature type="region of interest" description="Disordered" evidence="1">
    <location>
        <begin position="1"/>
        <end position="22"/>
    </location>
</feature>
<dbReference type="AlphaFoldDB" id="A0A376F4N6"/>
<protein>
    <submittedName>
        <fullName evidence="3">Cytochrome o ubiquinol oxidase subunit III</fullName>
        <ecNumber evidence="3">1.10.3.-</ecNumber>
    </submittedName>
</protein>
<dbReference type="STRING" id="640513.Entas_0930"/>
<evidence type="ECO:0000256" key="1">
    <source>
        <dbReference type="SAM" id="MobiDB-lite"/>
    </source>
</evidence>
<keyword evidence="3" id="KW-0560">Oxidoreductase</keyword>
<dbReference type="Proteomes" id="UP000255163">
    <property type="component" value="Unassembled WGS sequence"/>
</dbReference>
<organism evidence="3 4">
    <name type="scientific">Enterobacter asburiae</name>
    <dbReference type="NCBI Taxonomy" id="61645"/>
    <lineage>
        <taxon>Bacteria</taxon>
        <taxon>Pseudomonadati</taxon>
        <taxon>Pseudomonadota</taxon>
        <taxon>Gammaproteobacteria</taxon>
        <taxon>Enterobacterales</taxon>
        <taxon>Enterobacteriaceae</taxon>
        <taxon>Enterobacter</taxon>
        <taxon>Enterobacter cloacae complex</taxon>
    </lineage>
</organism>
<dbReference type="GO" id="GO:0004129">
    <property type="term" value="F:cytochrome-c oxidase activity"/>
    <property type="evidence" value="ECO:0007669"/>
    <property type="project" value="InterPro"/>
</dbReference>
<dbReference type="InterPro" id="IPR013833">
    <property type="entry name" value="Cyt_c_oxidase_su3_a-hlx"/>
</dbReference>
<dbReference type="SUPFAM" id="SSF81452">
    <property type="entry name" value="Cytochrome c oxidase subunit III-like"/>
    <property type="match status" value="1"/>
</dbReference>
<dbReference type="GO" id="GO:0022904">
    <property type="term" value="P:respiratory electron transport chain"/>
    <property type="evidence" value="ECO:0007669"/>
    <property type="project" value="InterPro"/>
</dbReference>
<dbReference type="EMBL" id="UFYI01000007">
    <property type="protein sequence ID" value="STD18121.1"/>
    <property type="molecule type" value="Genomic_DNA"/>
</dbReference>
<keyword evidence="2" id="KW-0812">Transmembrane</keyword>
<dbReference type="EC" id="1.10.3.-" evidence="3"/>